<accession>A0A1W1VJQ2</accession>
<dbReference type="RefSeq" id="WP_084053855.1">
    <property type="nucleotide sequence ID" value="NZ_FWWT01000022.1"/>
</dbReference>
<gene>
    <name evidence="3" type="ORF">SAMN00017405_0052</name>
</gene>
<keyword evidence="2 3" id="KW-0808">Transferase</keyword>
<dbReference type="STRING" id="656914.SAMN00017405_0052"/>
<organism evidence="3 4">
    <name type="scientific">Desulfonispora thiosulfatigenes DSM 11270</name>
    <dbReference type="NCBI Taxonomy" id="656914"/>
    <lineage>
        <taxon>Bacteria</taxon>
        <taxon>Bacillati</taxon>
        <taxon>Bacillota</taxon>
        <taxon>Clostridia</taxon>
        <taxon>Eubacteriales</taxon>
        <taxon>Peptococcaceae</taxon>
        <taxon>Desulfonispora</taxon>
    </lineage>
</organism>
<dbReference type="PROSITE" id="PS00092">
    <property type="entry name" value="N6_MTASE"/>
    <property type="match status" value="1"/>
</dbReference>
<keyword evidence="1 3" id="KW-0489">Methyltransferase</keyword>
<dbReference type="NCBIfam" id="TIGR00095">
    <property type="entry name" value="16S rRNA (guanine(966)-N(2))-methyltransferase RsmD"/>
    <property type="match status" value="1"/>
</dbReference>
<dbReference type="InterPro" id="IPR029063">
    <property type="entry name" value="SAM-dependent_MTases_sf"/>
</dbReference>
<dbReference type="InterPro" id="IPR002052">
    <property type="entry name" value="DNA_methylase_N6_adenine_CS"/>
</dbReference>
<dbReference type="PANTHER" id="PTHR43542">
    <property type="entry name" value="METHYLTRANSFERASE"/>
    <property type="match status" value="1"/>
</dbReference>
<dbReference type="PANTHER" id="PTHR43542:SF1">
    <property type="entry name" value="METHYLTRANSFERASE"/>
    <property type="match status" value="1"/>
</dbReference>
<dbReference type="EMBL" id="FWWT01000022">
    <property type="protein sequence ID" value="SMB93558.1"/>
    <property type="molecule type" value="Genomic_DNA"/>
</dbReference>
<dbReference type="PIRSF" id="PIRSF004553">
    <property type="entry name" value="CHP00095"/>
    <property type="match status" value="1"/>
</dbReference>
<dbReference type="Gene3D" id="3.40.50.150">
    <property type="entry name" value="Vaccinia Virus protein VP39"/>
    <property type="match status" value="1"/>
</dbReference>
<reference evidence="3 4" key="1">
    <citation type="submission" date="2017-04" db="EMBL/GenBank/DDBJ databases">
        <authorList>
            <person name="Afonso C.L."/>
            <person name="Miller P.J."/>
            <person name="Scott M.A."/>
            <person name="Spackman E."/>
            <person name="Goraichik I."/>
            <person name="Dimitrov K.M."/>
            <person name="Suarez D.L."/>
            <person name="Swayne D.E."/>
        </authorList>
    </citation>
    <scope>NUCLEOTIDE SEQUENCE [LARGE SCALE GENOMIC DNA]</scope>
    <source>
        <strain evidence="3 4">DSM 11270</strain>
    </source>
</reference>
<dbReference type="OrthoDB" id="9803017at2"/>
<dbReference type="SUPFAM" id="SSF53335">
    <property type="entry name" value="S-adenosyl-L-methionine-dependent methyltransferases"/>
    <property type="match status" value="1"/>
</dbReference>
<evidence type="ECO:0000313" key="4">
    <source>
        <dbReference type="Proteomes" id="UP000192731"/>
    </source>
</evidence>
<dbReference type="Proteomes" id="UP000192731">
    <property type="component" value="Unassembled WGS sequence"/>
</dbReference>
<dbReference type="Pfam" id="PF03602">
    <property type="entry name" value="Cons_hypoth95"/>
    <property type="match status" value="1"/>
</dbReference>
<dbReference type="GO" id="GO:0031167">
    <property type="term" value="P:rRNA methylation"/>
    <property type="evidence" value="ECO:0007669"/>
    <property type="project" value="InterPro"/>
</dbReference>
<dbReference type="AlphaFoldDB" id="A0A1W1VJQ2"/>
<proteinExistence type="predicted"/>
<evidence type="ECO:0000256" key="1">
    <source>
        <dbReference type="ARBA" id="ARBA00022603"/>
    </source>
</evidence>
<dbReference type="GO" id="GO:0008168">
    <property type="term" value="F:methyltransferase activity"/>
    <property type="evidence" value="ECO:0007669"/>
    <property type="project" value="UniProtKB-KW"/>
</dbReference>
<dbReference type="CDD" id="cd02440">
    <property type="entry name" value="AdoMet_MTases"/>
    <property type="match status" value="1"/>
</dbReference>
<evidence type="ECO:0000313" key="3">
    <source>
        <dbReference type="EMBL" id="SMB93558.1"/>
    </source>
</evidence>
<evidence type="ECO:0000256" key="2">
    <source>
        <dbReference type="ARBA" id="ARBA00022679"/>
    </source>
</evidence>
<protein>
    <submittedName>
        <fullName evidence="3">16S rRNA (Guanine(966)-N(2))-methyltransferase RsmD</fullName>
    </submittedName>
</protein>
<dbReference type="GO" id="GO:0003676">
    <property type="term" value="F:nucleic acid binding"/>
    <property type="evidence" value="ECO:0007669"/>
    <property type="project" value="InterPro"/>
</dbReference>
<dbReference type="InterPro" id="IPR004398">
    <property type="entry name" value="RNA_MeTrfase_RsmD"/>
</dbReference>
<sequence length="183" mass="20382">MRIIAGLCKGKNLKSLKGMNTRPTSDRVKEAVFSVLTNKIVDQKVLDLFGGTGNIGLEALSRGCSSVVFVEKNIKAMQIIKENVADCGFAEKVSYFNLDAFKAVSVLKENKQSFNLIYLDPPYNLEILDSLLETLVKSNILEPLAIIVVESSKNTQIAEKIENLEKVKENIYGDTKITYYQLL</sequence>
<name>A0A1W1VJQ2_DESTI</name>
<keyword evidence="4" id="KW-1185">Reference proteome</keyword>